<feature type="region of interest" description="Disordered" evidence="1">
    <location>
        <begin position="177"/>
        <end position="206"/>
    </location>
</feature>
<keyword evidence="3" id="KW-1185">Reference proteome</keyword>
<dbReference type="PANTHER" id="PTHR19879:SF9">
    <property type="entry name" value="TRANSCRIPTION INITIATION FACTOR TFIID SUBUNIT 5"/>
    <property type="match status" value="1"/>
</dbReference>
<dbReference type="PANTHER" id="PTHR19879">
    <property type="entry name" value="TRANSCRIPTION INITIATION FACTOR TFIID"/>
    <property type="match status" value="1"/>
</dbReference>
<dbReference type="InterPro" id="IPR001680">
    <property type="entry name" value="WD40_rpt"/>
</dbReference>
<feature type="compositionally biased region" description="Basic and acidic residues" evidence="1">
    <location>
        <begin position="349"/>
        <end position="360"/>
    </location>
</feature>
<feature type="compositionally biased region" description="Basic and acidic residues" evidence="1">
    <location>
        <begin position="329"/>
        <end position="341"/>
    </location>
</feature>
<comment type="caution">
    <text evidence="2">The sequence shown here is derived from an EMBL/GenBank/DDBJ whole genome shotgun (WGS) entry which is preliminary data.</text>
</comment>
<dbReference type="SMART" id="SM00320">
    <property type="entry name" value="WD40"/>
    <property type="match status" value="4"/>
</dbReference>
<sequence length="693" mass="72088">MRAKLPLNSPRWRELDGVTAEDVRQVVDAIAAPGDEWREAWQGLSDSLMREDVVLDGAYAALPHVVAAAAELPPERFTDLWTDLGLMVTAAARPPVPADLRPGFEAALREAERAAVRGFLAAGTPAAGCAELALACVALAGHHTAEVLWRFLDPEEPCLVLVCPECETDTEFPEFLVDPVRPPFEAPAQPGPDRERPGPDLVREGEHPWGEVADALREDALGEGWEPFLRVARAVAAAGVPRGTPGQDVLCLVAAMVAVKGTPGWAGARWARTLMLLTGHVRCPDCEQTWTVADCLAPHPDGARPQNHGRQAWPPTEGEGGDEAAAGDEAAHGGRAADPRRTTAGRTGLRRDGDRLLASDGTLRGRAEAFASPEPGVRAGVNALAVVVRPGLPTLVAGGGDSGVLCLWDPADGGLRHGPLPGHPDPVRSLTVLPLPDGDVLLASGGDAGTVGVRNTATGQSVREPVGNWLGAVIGMCAAALPDGRTLLVTATDRGAVRLRDPLTGDPLGRLNPRGRRITSIAAVPIAADHTLIAAADAQGDVHLWDPTVDDPWDRGAAVPPDERVRGGLRHRVTVVAAVPVHGRTLLATGDRNGAVVLWDPATGLPVGDGLPPDTDGTPLTALAALALPGRPGLVLTGSGQGRSLRLWEPETGTVRHIQLDVAVTCLAAAGSGTGVEVLVGHDRGVLGLSVSD</sequence>
<dbReference type="InterPro" id="IPR036322">
    <property type="entry name" value="WD40_repeat_dom_sf"/>
</dbReference>
<gene>
    <name evidence="2" type="ORF">GCM10009663_20100</name>
</gene>
<dbReference type="Proteomes" id="UP001499987">
    <property type="component" value="Unassembled WGS sequence"/>
</dbReference>
<dbReference type="SUPFAM" id="SSF50978">
    <property type="entry name" value="WD40 repeat-like"/>
    <property type="match status" value="1"/>
</dbReference>
<evidence type="ECO:0000256" key="1">
    <source>
        <dbReference type="SAM" id="MobiDB-lite"/>
    </source>
</evidence>
<dbReference type="Gene3D" id="2.130.10.10">
    <property type="entry name" value="YVTN repeat-like/Quinoprotein amine dehydrogenase"/>
    <property type="match status" value="2"/>
</dbReference>
<protein>
    <recommendedName>
        <fullName evidence="4">WD40 repeat domain-containing protein</fullName>
    </recommendedName>
</protein>
<evidence type="ECO:0008006" key="4">
    <source>
        <dbReference type="Google" id="ProtNLM"/>
    </source>
</evidence>
<evidence type="ECO:0000313" key="2">
    <source>
        <dbReference type="EMBL" id="GAA1078160.1"/>
    </source>
</evidence>
<feature type="compositionally biased region" description="Basic and acidic residues" evidence="1">
    <location>
        <begin position="192"/>
        <end position="206"/>
    </location>
</feature>
<organism evidence="2 3">
    <name type="scientific">Kitasatospora arboriphila</name>
    <dbReference type="NCBI Taxonomy" id="258052"/>
    <lineage>
        <taxon>Bacteria</taxon>
        <taxon>Bacillati</taxon>
        <taxon>Actinomycetota</taxon>
        <taxon>Actinomycetes</taxon>
        <taxon>Kitasatosporales</taxon>
        <taxon>Streptomycetaceae</taxon>
        <taxon>Kitasatospora</taxon>
    </lineage>
</organism>
<dbReference type="InterPro" id="IPR015943">
    <property type="entry name" value="WD40/YVTN_repeat-like_dom_sf"/>
</dbReference>
<name>A0ABP4DXR0_9ACTN</name>
<dbReference type="EMBL" id="BAAALD010000013">
    <property type="protein sequence ID" value="GAA1078160.1"/>
    <property type="molecule type" value="Genomic_DNA"/>
</dbReference>
<feature type="region of interest" description="Disordered" evidence="1">
    <location>
        <begin position="301"/>
        <end position="360"/>
    </location>
</feature>
<dbReference type="RefSeq" id="WP_344623161.1">
    <property type="nucleotide sequence ID" value="NZ_BAAALD010000013.1"/>
</dbReference>
<proteinExistence type="predicted"/>
<evidence type="ECO:0000313" key="3">
    <source>
        <dbReference type="Proteomes" id="UP001499987"/>
    </source>
</evidence>
<accession>A0ABP4DXR0</accession>
<reference evidence="3" key="1">
    <citation type="journal article" date="2019" name="Int. J. Syst. Evol. Microbiol.">
        <title>The Global Catalogue of Microorganisms (GCM) 10K type strain sequencing project: providing services to taxonomists for standard genome sequencing and annotation.</title>
        <authorList>
            <consortium name="The Broad Institute Genomics Platform"/>
            <consortium name="The Broad Institute Genome Sequencing Center for Infectious Disease"/>
            <person name="Wu L."/>
            <person name="Ma J."/>
        </authorList>
    </citation>
    <scope>NUCLEOTIDE SEQUENCE [LARGE SCALE GENOMIC DNA]</scope>
    <source>
        <strain evidence="3">JCM 13002</strain>
    </source>
</reference>